<dbReference type="KEGG" id="dpp:DICPUDRAFT_79957"/>
<dbReference type="VEuPathDB" id="AmoebaDB:DICPUDRAFT_79957"/>
<evidence type="ECO:0000256" key="2">
    <source>
        <dbReference type="SAM" id="SignalP"/>
    </source>
</evidence>
<dbReference type="EMBL" id="GL871103">
    <property type="protein sequence ID" value="EGC34310.1"/>
    <property type="molecule type" value="Genomic_DNA"/>
</dbReference>
<dbReference type="OrthoDB" id="10497807at2759"/>
<protein>
    <submittedName>
        <fullName evidence="3">Uncharacterized protein</fullName>
    </submittedName>
</protein>
<dbReference type="Proteomes" id="UP000001064">
    <property type="component" value="Unassembled WGS sequence"/>
</dbReference>
<proteinExistence type="predicted"/>
<evidence type="ECO:0000313" key="4">
    <source>
        <dbReference type="Proteomes" id="UP000001064"/>
    </source>
</evidence>
<feature type="signal peptide" evidence="2">
    <location>
        <begin position="1"/>
        <end position="27"/>
    </location>
</feature>
<reference evidence="4" key="1">
    <citation type="journal article" date="2011" name="Genome Biol.">
        <title>Comparative genomics of the social amoebae Dictyostelium discoideum and Dictyostelium purpureum.</title>
        <authorList>
            <consortium name="US DOE Joint Genome Institute (JGI-PGF)"/>
            <person name="Sucgang R."/>
            <person name="Kuo A."/>
            <person name="Tian X."/>
            <person name="Salerno W."/>
            <person name="Parikh A."/>
            <person name="Feasley C.L."/>
            <person name="Dalin E."/>
            <person name="Tu H."/>
            <person name="Huang E."/>
            <person name="Barry K."/>
            <person name="Lindquist E."/>
            <person name="Shapiro H."/>
            <person name="Bruce D."/>
            <person name="Schmutz J."/>
            <person name="Salamov A."/>
            <person name="Fey P."/>
            <person name="Gaudet P."/>
            <person name="Anjard C."/>
            <person name="Babu M.M."/>
            <person name="Basu S."/>
            <person name="Bushmanova Y."/>
            <person name="van der Wel H."/>
            <person name="Katoh-Kurasawa M."/>
            <person name="Dinh C."/>
            <person name="Coutinho P.M."/>
            <person name="Saito T."/>
            <person name="Elias M."/>
            <person name="Schaap P."/>
            <person name="Kay R.R."/>
            <person name="Henrissat B."/>
            <person name="Eichinger L."/>
            <person name="Rivero F."/>
            <person name="Putnam N.H."/>
            <person name="West C.M."/>
            <person name="Loomis W.F."/>
            <person name="Chisholm R.L."/>
            <person name="Shaulsky G."/>
            <person name="Strassmann J.E."/>
            <person name="Queller D.C."/>
            <person name="Kuspa A."/>
            <person name="Grigoriev I.V."/>
        </authorList>
    </citation>
    <scope>NUCLEOTIDE SEQUENCE [LARGE SCALE GENOMIC DNA]</scope>
    <source>
        <strain evidence="4">QSDP1</strain>
    </source>
</reference>
<dbReference type="eggNOG" id="ENOG502RI32">
    <property type="taxonomic scope" value="Eukaryota"/>
</dbReference>
<keyword evidence="4" id="KW-1185">Reference proteome</keyword>
<gene>
    <name evidence="3" type="ORF">DICPUDRAFT_79957</name>
</gene>
<feature type="transmembrane region" description="Helical" evidence="1">
    <location>
        <begin position="219"/>
        <end position="239"/>
    </location>
</feature>
<accession>F0ZP48</accession>
<evidence type="ECO:0000313" key="3">
    <source>
        <dbReference type="EMBL" id="EGC34310.1"/>
    </source>
</evidence>
<dbReference type="InParanoid" id="F0ZP48"/>
<keyword evidence="1" id="KW-0812">Transmembrane</keyword>
<name>F0ZP48_DICPU</name>
<dbReference type="OMA" id="CERSSMG"/>
<organism evidence="3 4">
    <name type="scientific">Dictyostelium purpureum</name>
    <name type="common">Slime mold</name>
    <dbReference type="NCBI Taxonomy" id="5786"/>
    <lineage>
        <taxon>Eukaryota</taxon>
        <taxon>Amoebozoa</taxon>
        <taxon>Evosea</taxon>
        <taxon>Eumycetozoa</taxon>
        <taxon>Dictyostelia</taxon>
        <taxon>Dictyosteliales</taxon>
        <taxon>Dictyosteliaceae</taxon>
        <taxon>Dictyostelium</taxon>
    </lineage>
</organism>
<dbReference type="AlphaFoldDB" id="F0ZP48"/>
<sequence>MKLVINYFLMFLIIILFCSKESNFTEGKELVFTNYANEDCSGDPIIIRAALTKPNYCFRMLWLESLKMICDKEQMNNTWADCYTSPCECDSDECKTYYNFNKCQNGTIITYSHLNYLEKDYCVVSESESDKVSLDRYRSMGVLVVKSDFCWEGIKLECNLLEYNFVDCESKKILLNAYTLTMGILYTDAGNISFYFGDANFYISPIFNQSNSLKSNIKIIFYNNILLLFFTFFILKIFIKK</sequence>
<dbReference type="GeneID" id="10500178"/>
<dbReference type="RefSeq" id="XP_003289192.1">
    <property type="nucleotide sequence ID" value="XM_003289144.1"/>
</dbReference>
<evidence type="ECO:0000256" key="1">
    <source>
        <dbReference type="SAM" id="Phobius"/>
    </source>
</evidence>
<feature type="chain" id="PRO_5003261866" evidence="2">
    <location>
        <begin position="28"/>
        <end position="241"/>
    </location>
</feature>
<keyword evidence="1" id="KW-1133">Transmembrane helix</keyword>
<keyword evidence="2" id="KW-0732">Signal</keyword>
<keyword evidence="1" id="KW-0472">Membrane</keyword>
<dbReference type="FunCoup" id="F0ZP48">
    <property type="interactions" value="398"/>
</dbReference>